<proteinExistence type="predicted"/>
<dbReference type="AlphaFoldDB" id="A0A1M7NK07"/>
<name>A0A1M7NK07_9ACTN</name>
<protein>
    <submittedName>
        <fullName evidence="2">Glycosyl hydrolase catalytic core</fullName>
    </submittedName>
</protein>
<gene>
    <name evidence="2" type="ORF">SAMN05443668_102686</name>
</gene>
<dbReference type="EMBL" id="FRCS01000002">
    <property type="protein sequence ID" value="SHN04174.1"/>
    <property type="molecule type" value="Genomic_DNA"/>
</dbReference>
<dbReference type="Pfam" id="PF11790">
    <property type="entry name" value="Glyco_hydro_cc"/>
    <property type="match status" value="1"/>
</dbReference>
<evidence type="ECO:0000259" key="1">
    <source>
        <dbReference type="Pfam" id="PF11790"/>
    </source>
</evidence>
<dbReference type="GO" id="GO:0016787">
    <property type="term" value="F:hydrolase activity"/>
    <property type="evidence" value="ECO:0007669"/>
    <property type="project" value="UniProtKB-KW"/>
</dbReference>
<evidence type="ECO:0000313" key="3">
    <source>
        <dbReference type="Proteomes" id="UP000184440"/>
    </source>
</evidence>
<accession>A0A1M7NK07</accession>
<dbReference type="Proteomes" id="UP000184440">
    <property type="component" value="Unassembled WGS sequence"/>
</dbReference>
<keyword evidence="2" id="KW-0378">Hydrolase</keyword>
<evidence type="ECO:0000313" key="2">
    <source>
        <dbReference type="EMBL" id="SHN04174.1"/>
    </source>
</evidence>
<reference evidence="2 3" key="1">
    <citation type="submission" date="2016-11" db="EMBL/GenBank/DDBJ databases">
        <authorList>
            <person name="Jaros S."/>
            <person name="Januszkiewicz K."/>
            <person name="Wedrychowicz H."/>
        </authorList>
    </citation>
    <scope>NUCLEOTIDE SEQUENCE [LARGE SCALE GENOMIC DNA]</scope>
    <source>
        <strain evidence="2 3">DSM 46144</strain>
    </source>
</reference>
<dbReference type="InterPro" id="IPR024655">
    <property type="entry name" value="Asl1_glyco_hydro_catalytic"/>
</dbReference>
<organism evidence="2 3">
    <name type="scientific">Cryptosporangium aurantiacum</name>
    <dbReference type="NCBI Taxonomy" id="134849"/>
    <lineage>
        <taxon>Bacteria</taxon>
        <taxon>Bacillati</taxon>
        <taxon>Actinomycetota</taxon>
        <taxon>Actinomycetes</taxon>
        <taxon>Cryptosporangiales</taxon>
        <taxon>Cryptosporangiaceae</taxon>
        <taxon>Cryptosporangium</taxon>
    </lineage>
</organism>
<keyword evidence="3" id="KW-1185">Reference proteome</keyword>
<feature type="domain" description="Asl1-like glycosyl hydrolase catalytic" evidence="1">
    <location>
        <begin position="2"/>
        <end position="42"/>
    </location>
</feature>
<sequence>MLDSLPFVERYAWFHFSPPTDGQEGTALYASDGTRTTVGAAYRAA</sequence>